<keyword evidence="6" id="KW-0732">Signal</keyword>
<dbReference type="PANTHER" id="PTHR48061">
    <property type="entry name" value="LEUCINE-RICH REPEAT RECEPTOR PROTEIN KINASE EMS1-LIKE-RELATED"/>
    <property type="match status" value="1"/>
</dbReference>
<evidence type="ECO:0000256" key="2">
    <source>
        <dbReference type="ARBA" id="ARBA00009592"/>
    </source>
</evidence>
<accession>A0AAP0L079</accession>
<proteinExistence type="inferred from homology"/>
<keyword evidence="5 11" id="KW-0812">Transmembrane</keyword>
<dbReference type="PRINTS" id="PR00019">
    <property type="entry name" value="LEURICHRPT"/>
</dbReference>
<evidence type="ECO:0000313" key="14">
    <source>
        <dbReference type="Proteomes" id="UP001420932"/>
    </source>
</evidence>
<feature type="domain" description="Leucine-rich repeat-containing N-terminal plant-type" evidence="12">
    <location>
        <begin position="6"/>
        <end position="47"/>
    </location>
</feature>
<keyword evidence="7" id="KW-0677">Repeat</keyword>
<dbReference type="SMART" id="SM00369">
    <property type="entry name" value="LRR_TYP"/>
    <property type="match status" value="5"/>
</dbReference>
<keyword evidence="4" id="KW-0433">Leucine-rich repeat</keyword>
<evidence type="ECO:0000313" key="13">
    <source>
        <dbReference type="EMBL" id="KAK9162013.1"/>
    </source>
</evidence>
<dbReference type="InterPro" id="IPR001611">
    <property type="entry name" value="Leu-rich_rpt"/>
</dbReference>
<comment type="similarity">
    <text evidence="2">Belongs to the RLP family.</text>
</comment>
<reference evidence="13 14" key="1">
    <citation type="submission" date="2024-01" db="EMBL/GenBank/DDBJ databases">
        <title>Genome assemblies of Stephania.</title>
        <authorList>
            <person name="Yang L."/>
        </authorList>
    </citation>
    <scope>NUCLEOTIDE SEQUENCE [LARGE SCALE GENOMIC DNA]</scope>
    <source>
        <strain evidence="13">YNDBR</strain>
        <tissue evidence="13">Leaf</tissue>
    </source>
</reference>
<gene>
    <name evidence="13" type="ORF">Syun_002915</name>
</gene>
<evidence type="ECO:0000256" key="10">
    <source>
        <dbReference type="ARBA" id="ARBA00023180"/>
    </source>
</evidence>
<evidence type="ECO:0000256" key="4">
    <source>
        <dbReference type="ARBA" id="ARBA00022614"/>
    </source>
</evidence>
<dbReference type="Pfam" id="PF13855">
    <property type="entry name" value="LRR_8"/>
    <property type="match status" value="2"/>
</dbReference>
<evidence type="ECO:0000256" key="5">
    <source>
        <dbReference type="ARBA" id="ARBA00022692"/>
    </source>
</evidence>
<dbReference type="GO" id="GO:0005886">
    <property type="term" value="C:plasma membrane"/>
    <property type="evidence" value="ECO:0007669"/>
    <property type="project" value="UniProtKB-SubCell"/>
</dbReference>
<keyword evidence="10" id="KW-0325">Glycoprotein</keyword>
<keyword evidence="3" id="KW-1003">Cell membrane</keyword>
<evidence type="ECO:0000256" key="11">
    <source>
        <dbReference type="SAM" id="Phobius"/>
    </source>
</evidence>
<keyword evidence="8 11" id="KW-1133">Transmembrane helix</keyword>
<dbReference type="AlphaFoldDB" id="A0AAP0L079"/>
<evidence type="ECO:0000259" key="12">
    <source>
        <dbReference type="Pfam" id="PF08263"/>
    </source>
</evidence>
<dbReference type="FunFam" id="3.80.10.10:FF:000213">
    <property type="entry name" value="Tyrosine-sulfated glycopeptide receptor 1"/>
    <property type="match status" value="1"/>
</dbReference>
<dbReference type="InterPro" id="IPR025875">
    <property type="entry name" value="Leu-rich_rpt_4"/>
</dbReference>
<dbReference type="SUPFAM" id="SSF52058">
    <property type="entry name" value="L domain-like"/>
    <property type="match status" value="3"/>
</dbReference>
<dbReference type="PANTHER" id="PTHR48061:SF2">
    <property type="entry name" value="RECEPTOR LIKE PROTEIN 30-LIKE"/>
    <property type="match status" value="1"/>
</dbReference>
<dbReference type="Pfam" id="PF00560">
    <property type="entry name" value="LRR_1"/>
    <property type="match status" value="6"/>
</dbReference>
<evidence type="ECO:0000256" key="3">
    <source>
        <dbReference type="ARBA" id="ARBA00022475"/>
    </source>
</evidence>
<evidence type="ECO:0000256" key="1">
    <source>
        <dbReference type="ARBA" id="ARBA00004251"/>
    </source>
</evidence>
<dbReference type="Pfam" id="PF12799">
    <property type="entry name" value="LRR_4"/>
    <property type="match status" value="1"/>
</dbReference>
<organism evidence="13 14">
    <name type="scientific">Stephania yunnanensis</name>
    <dbReference type="NCBI Taxonomy" id="152371"/>
    <lineage>
        <taxon>Eukaryota</taxon>
        <taxon>Viridiplantae</taxon>
        <taxon>Streptophyta</taxon>
        <taxon>Embryophyta</taxon>
        <taxon>Tracheophyta</taxon>
        <taxon>Spermatophyta</taxon>
        <taxon>Magnoliopsida</taxon>
        <taxon>Ranunculales</taxon>
        <taxon>Menispermaceae</taxon>
        <taxon>Menispermoideae</taxon>
        <taxon>Cissampelideae</taxon>
        <taxon>Stephania</taxon>
    </lineage>
</organism>
<dbReference type="Proteomes" id="UP001420932">
    <property type="component" value="Unassembled WGS sequence"/>
</dbReference>
<name>A0AAP0L079_9MAGN</name>
<protein>
    <recommendedName>
        <fullName evidence="12">Leucine-rich repeat-containing N-terminal plant-type domain-containing protein</fullName>
    </recommendedName>
</protein>
<dbReference type="EMBL" id="JBBNAF010000002">
    <property type="protein sequence ID" value="KAK9162013.1"/>
    <property type="molecule type" value="Genomic_DNA"/>
</dbReference>
<feature type="transmembrane region" description="Helical" evidence="11">
    <location>
        <begin position="768"/>
        <end position="791"/>
    </location>
</feature>
<dbReference type="InterPro" id="IPR046956">
    <property type="entry name" value="RLP23-like"/>
</dbReference>
<dbReference type="FunFam" id="3.80.10.10:FF:000095">
    <property type="entry name" value="LRR receptor-like serine/threonine-protein kinase GSO1"/>
    <property type="match status" value="1"/>
</dbReference>
<dbReference type="Pfam" id="PF08263">
    <property type="entry name" value="LRRNT_2"/>
    <property type="match status" value="1"/>
</dbReference>
<comment type="caution">
    <text evidence="13">The sequence shown here is derived from an EMBL/GenBank/DDBJ whole genome shotgun (WGS) entry which is preliminary data.</text>
</comment>
<sequence>MSPCRPDQSLVLLQFKSSFSIEYNLSKLGSWKANTDCCTSWEGVSCDHFGYVIGLDASESWLVGNIDSNNSLFNLHHLQNVNLANNDITDFPQQMFHLPNLKVLDLSGNSHLRGSLPEFPPGSILQQLFLADTNYTGRIPDSIGNLKQLTWFQAVNCGFFGPLPHSLGSLEQLAVLNLGGNKFSGPIPSSYANLPNLTDLILSNNQLNGTIPPSLFTLPSLQYMDLRQNKFIGILDDEAFPNSISSPLTMLDLSYNLLQGNIPKFISKFTSLKHLELNSNNFHGAVDPRMFTSLKNLSVIDLSDNIMLLIDTSDLVITIPSLSIFAASSCNLSAVPEFLRYQPVLYNLDLSNNQIQGKMPDWLWNNLEDVDLSNNSLVGFEDPFSNHSSSSLRYLDLSSNHFEGSLPNFPKGTNTISLSKNKFTGAIPLTICNSSWSSIDLSHNQISGEIPSCFFNNFFMDQDPIAVVDLSKNKLQGMIPDTFGLECPLEGINLNGNQLEGPLPRSLVNCRSLSVLDLGNNQIDDTFPFWLEHLEGLQVLMLQSNKFHGLIRRRHIANSSFESLHIISLSANSFTGHLPLEYFPSLYLKGMYENQTSHFAMPDVTYLFLMFPNKGQALEYSSVQIPVLNAIDLSSNLFDGEIPTSIGDYKSLMSLNLSHNSLVGKIPSSLANLRQLESLDLSNNDLVGEIPSELTGLTYLSVLNVSRNHLIGMIPSGRQFDTFPSSSFEGNSRLCGIQLQIDCNPNKSGNVAPPSDHANQSNGTNFDWIFAVAGYGSGLVVGVVIEHFVLWRNRYYLEKFMNTIRFFQGKRPLRVRSLRRRRN</sequence>
<evidence type="ECO:0000256" key="9">
    <source>
        <dbReference type="ARBA" id="ARBA00023136"/>
    </source>
</evidence>
<keyword evidence="9 11" id="KW-0472">Membrane</keyword>
<evidence type="ECO:0000256" key="8">
    <source>
        <dbReference type="ARBA" id="ARBA00022989"/>
    </source>
</evidence>
<evidence type="ECO:0000256" key="7">
    <source>
        <dbReference type="ARBA" id="ARBA00022737"/>
    </source>
</evidence>
<comment type="subcellular location">
    <subcellularLocation>
        <location evidence="1">Cell membrane</location>
        <topology evidence="1">Single-pass type I membrane protein</topology>
    </subcellularLocation>
</comment>
<evidence type="ECO:0000256" key="6">
    <source>
        <dbReference type="ARBA" id="ARBA00022729"/>
    </source>
</evidence>
<keyword evidence="14" id="KW-1185">Reference proteome</keyword>
<dbReference type="InterPro" id="IPR032675">
    <property type="entry name" value="LRR_dom_sf"/>
</dbReference>
<dbReference type="InterPro" id="IPR013210">
    <property type="entry name" value="LRR_N_plant-typ"/>
</dbReference>
<dbReference type="InterPro" id="IPR003591">
    <property type="entry name" value="Leu-rich_rpt_typical-subtyp"/>
</dbReference>
<dbReference type="Gene3D" id="3.80.10.10">
    <property type="entry name" value="Ribonuclease Inhibitor"/>
    <property type="match status" value="4"/>
</dbReference>